<dbReference type="EMBL" id="KZ995399">
    <property type="protein sequence ID" value="RKO90754.1"/>
    <property type="molecule type" value="Genomic_DNA"/>
</dbReference>
<gene>
    <name evidence="1" type="ORF">BDK51DRAFT_29856</name>
</gene>
<organism evidence="1 2">
    <name type="scientific">Blyttiomyces helicus</name>
    <dbReference type="NCBI Taxonomy" id="388810"/>
    <lineage>
        <taxon>Eukaryota</taxon>
        <taxon>Fungi</taxon>
        <taxon>Fungi incertae sedis</taxon>
        <taxon>Chytridiomycota</taxon>
        <taxon>Chytridiomycota incertae sedis</taxon>
        <taxon>Chytridiomycetes</taxon>
        <taxon>Chytridiomycetes incertae sedis</taxon>
        <taxon>Blyttiomyces</taxon>
    </lineage>
</organism>
<proteinExistence type="predicted"/>
<name>A0A4P9WDV5_9FUNG</name>
<accession>A0A4P9WDV5</accession>
<keyword evidence="2" id="KW-1185">Reference proteome</keyword>
<dbReference type="Proteomes" id="UP000269721">
    <property type="component" value="Unassembled WGS sequence"/>
</dbReference>
<protein>
    <submittedName>
        <fullName evidence="1">Uncharacterized protein</fullName>
    </submittedName>
</protein>
<evidence type="ECO:0000313" key="1">
    <source>
        <dbReference type="EMBL" id="RKO90754.1"/>
    </source>
</evidence>
<evidence type="ECO:0000313" key="2">
    <source>
        <dbReference type="Proteomes" id="UP000269721"/>
    </source>
</evidence>
<sequence>MPPTKFVQAKLDNFASQPTSVANGLAAGIYVSPIAKYIFAEPIPLGETFPPANFLDFPFLTRGQGPWLGADPTAPNLSGPLVGQLIPFPGLPANCQPIPAPPNCAGIVPLGNPNASTVLPPFANAGIAQESQKYQTFTFTVPKNLIVPFNFKFQFTATIFDANNNPIASSSDTTSVTVVTGPPQIPDTVAVTAAIFNGVKDSLTVTATSSDVTGTAELFFNVTRILPLPAVAPVPPVASVFNHTVVRMVRTVGAGGGPGAFSQVVVGIVDEFSNLDLSLVLGVPRGPAAGAGSVSPFWAVTVTSGLGGTATLPITIIKP</sequence>
<dbReference type="OrthoDB" id="2129641at2759"/>
<dbReference type="AlphaFoldDB" id="A0A4P9WDV5"/>
<reference evidence="2" key="1">
    <citation type="journal article" date="2018" name="Nat. Microbiol.">
        <title>Leveraging single-cell genomics to expand the fungal tree of life.</title>
        <authorList>
            <person name="Ahrendt S.R."/>
            <person name="Quandt C.A."/>
            <person name="Ciobanu D."/>
            <person name="Clum A."/>
            <person name="Salamov A."/>
            <person name="Andreopoulos B."/>
            <person name="Cheng J.F."/>
            <person name="Woyke T."/>
            <person name="Pelin A."/>
            <person name="Henrissat B."/>
            <person name="Reynolds N.K."/>
            <person name="Benny G.L."/>
            <person name="Smith M.E."/>
            <person name="James T.Y."/>
            <person name="Grigoriev I.V."/>
        </authorList>
    </citation>
    <scope>NUCLEOTIDE SEQUENCE [LARGE SCALE GENOMIC DNA]</scope>
</reference>